<comment type="function">
    <text evidence="1">Catalyzes the hydroxylation of the N(6)-(4-aminobutyl)-L-lysine intermediate produced by deoxyhypusine synthase/DHPS on a critical lysine of the eukaryotic translation initiation factor 5A/eIF-5A. This is the second step of the post-translational modification of that lysine into an unusual amino acid residue named hypusine. Hypusination is unique to mature eIF-5A factor and is essential for its function.</text>
</comment>
<evidence type="ECO:0008006" key="8">
    <source>
        <dbReference type="Google" id="ProtNLM"/>
    </source>
</evidence>
<reference evidence="6" key="1">
    <citation type="submission" date="2021-02" db="EMBL/GenBank/DDBJ databases">
        <authorList>
            <person name="Nowell W R."/>
        </authorList>
    </citation>
    <scope>NUCLEOTIDE SEQUENCE</scope>
</reference>
<dbReference type="Pfam" id="PF13646">
    <property type="entry name" value="HEAT_2"/>
    <property type="match status" value="3"/>
</dbReference>
<dbReference type="InterPro" id="IPR029021">
    <property type="entry name" value="Prot-tyrosine_phosphatase-like"/>
</dbReference>
<dbReference type="OrthoDB" id="120976at2759"/>
<dbReference type="InterPro" id="IPR000225">
    <property type="entry name" value="Armadillo"/>
</dbReference>
<evidence type="ECO:0000259" key="3">
    <source>
        <dbReference type="PROSITE" id="PS50055"/>
    </source>
</evidence>
<evidence type="ECO:0000259" key="5">
    <source>
        <dbReference type="PROSITE" id="PS50837"/>
    </source>
</evidence>
<dbReference type="SMART" id="SM00185">
    <property type="entry name" value="ARM"/>
    <property type="match status" value="5"/>
</dbReference>
<dbReference type="InterPro" id="IPR027417">
    <property type="entry name" value="P-loop_NTPase"/>
</dbReference>
<dbReference type="PROSITE" id="PS50077">
    <property type="entry name" value="HEAT_REPEAT"/>
    <property type="match status" value="1"/>
</dbReference>
<dbReference type="InterPro" id="IPR003595">
    <property type="entry name" value="Tyr_Pase_cat"/>
</dbReference>
<organism evidence="6 7">
    <name type="scientific">Adineta steineri</name>
    <dbReference type="NCBI Taxonomy" id="433720"/>
    <lineage>
        <taxon>Eukaryota</taxon>
        <taxon>Metazoa</taxon>
        <taxon>Spiralia</taxon>
        <taxon>Gnathifera</taxon>
        <taxon>Rotifera</taxon>
        <taxon>Eurotatoria</taxon>
        <taxon>Bdelloidea</taxon>
        <taxon>Adinetida</taxon>
        <taxon>Adinetidae</taxon>
        <taxon>Adineta</taxon>
    </lineage>
</organism>
<dbReference type="InterPro" id="IPR004155">
    <property type="entry name" value="PBS_lyase_HEAT"/>
</dbReference>
<feature type="domain" description="NACHT" evidence="5">
    <location>
        <begin position="82"/>
        <end position="118"/>
    </location>
</feature>
<dbReference type="InterPro" id="IPR007111">
    <property type="entry name" value="NACHT_NTPase"/>
</dbReference>
<dbReference type="InterPro" id="IPR011989">
    <property type="entry name" value="ARM-like"/>
</dbReference>
<dbReference type="Gene3D" id="1.25.10.10">
    <property type="entry name" value="Leucine-rich Repeat Variant"/>
    <property type="match status" value="5"/>
</dbReference>
<gene>
    <name evidence="6" type="ORF">VCS650_LOCUS2756</name>
</gene>
<dbReference type="InterPro" id="IPR021133">
    <property type="entry name" value="HEAT_type_2"/>
</dbReference>
<dbReference type="Pfam" id="PF00102">
    <property type="entry name" value="Y_phosphatase"/>
    <property type="match status" value="1"/>
</dbReference>
<dbReference type="PANTHER" id="PTHR12697">
    <property type="entry name" value="PBS LYASE HEAT-LIKE PROTEIN"/>
    <property type="match status" value="1"/>
</dbReference>
<dbReference type="InterPro" id="IPR016024">
    <property type="entry name" value="ARM-type_fold"/>
</dbReference>
<protein>
    <recommendedName>
        <fullName evidence="8">NACHT domain-containing protein</fullName>
    </recommendedName>
</protein>
<evidence type="ECO:0000313" key="6">
    <source>
        <dbReference type="EMBL" id="CAF0777876.1"/>
    </source>
</evidence>
<evidence type="ECO:0000256" key="2">
    <source>
        <dbReference type="PROSITE-ProRule" id="PRU00103"/>
    </source>
</evidence>
<sequence length="1481" mass="168591">MIKQQFEQYRIKRLVGPLKTFPIEQSYIDLAIVDAKEQKEKETKLRDMNFSDATMSTYEALYGTKTVLEAKDIFEKYKDTTKKVLVLGRAGVGKTIFCQYIAHQWATGKIWPQFELVFLIPLRHLTADCDATKETYSPVSLAQNEYFRFVNLPEGDEIFFNEQYKNGKILWLLDGYYELTKNIPETLKNALDDVLATQHHIITSRSYSNTLSYDVELEITGFTDDKIVQYVKQFFELSENNASFEDEELLTFLKFNPRLLDVAHSSINLELICSLWINKHLSKTKELTMTGFYDNITEWLCRQYLEKQNKEFQTSKQGLFERCSTELAVLETLAFKGMKKNRIILHKELLEETLEETKYPSEQFAVVLNIGILKSLDDKLISTQIDVEKDYYFMPFSFQEYFAARYLVNALNGTADQKQKAVDFIKTNKYNQRFESVFSFTSGLLIDYNKGEAMTLFWETSFGEPLDLIGFRHVQIVIVCLEEAGCRRQIPRFGELMNTIIKWIKYYIFVDRNKSGSRFIVSLQRSPILVDQPEIHDKFIEWYKDKDRSISKKASSFISDLPISDRYTDLIQLHLTALNGKNTLYEWDTLQAVCKMGEKVATNEVIKKLIILLGDTNSSVKRNAVEALGRMGEKAVTDDVINELVNLLDETDKSVKRSTCEALGRMGEKAATDEVINKLLILLGNEDEHVRQHAFEALENMGEKVATNQVINRLLILLDDTSDDVKRSACEALGRMGEKAATNEVIHRLFILVGDTNDSAKRRAREALNDMGKNAATNEVINELIFQLRDRDYRVIGWASRDHRRMDERATINKPIDRLLTLLDHMDDNTKRLARNALQNIRRNEANNEMIDNVIIILDDTDRSIRRCACEAFGNMGEKAATDEVINKLSILLGDSNVEVIKSVCEALGKMGEKAATNEVINKLINLLGDSDYHVKHAAYETLFEMSEKAATDEVINKLINVLYNSDHHVRHNGTNYGAKFFAVEALEWMGEKAAIAKVINKLLIQLDDTDWLIRNTVCRALSIMGAKAATNEVINKLIILLRDTHNSVRENACKALGKMGEKARTEMVIDSLIILLDDTSDYVKGSAIVALGEMGEKAATNVVIKTLIALINGTNDQERWSASEALSNMGKTSAANEVIGMLLDAYVHGGNITSEANSIIEKILEASSDTANLKDDTVRKLSEYADKFTFWLYTKISPEKLVEAFLKTGVLFWLPIIRMVFTIHGYGFTVTGNNVMVFGSQEPVKLSLLNEELGKQLVDYFIDPQDEPLQKTQESEPSSGNGDISRIIAYFQDLNDTIDENGLPTLASFVRLGLVNESDQLICSVPYSGSKVNNRKRFRCEIIENTNDEYENGQCCIPSTLTHSLFDFIGYINKQSNISNQTRYITVHCGNGGPSCSIFCMSVILLDQLKNEHTIDIFQCVRAIQRQRPAMITSLTQYKYLYEMIHKFIEESFDIATIQLSPSFNNSIYDNDQENLNNIF</sequence>
<proteinExistence type="predicted"/>
<accession>A0A813R6U0</accession>
<dbReference type="InterPro" id="IPR000387">
    <property type="entry name" value="Tyr_Pase_dom"/>
</dbReference>
<dbReference type="GO" id="GO:0016491">
    <property type="term" value="F:oxidoreductase activity"/>
    <property type="evidence" value="ECO:0007669"/>
    <property type="project" value="TreeGrafter"/>
</dbReference>
<dbReference type="Gene3D" id="3.90.190.10">
    <property type="entry name" value="Protein tyrosine phosphatase superfamily"/>
    <property type="match status" value="1"/>
</dbReference>
<dbReference type="EMBL" id="CAJNON010000014">
    <property type="protein sequence ID" value="CAF0777876.1"/>
    <property type="molecule type" value="Genomic_DNA"/>
</dbReference>
<dbReference type="SMART" id="SM00194">
    <property type="entry name" value="PTPc"/>
    <property type="match status" value="1"/>
</dbReference>
<name>A0A813R6U0_9BILA</name>
<feature type="domain" description="Tyrosine-protein phosphatase" evidence="3">
    <location>
        <begin position="1358"/>
        <end position="1449"/>
    </location>
</feature>
<dbReference type="PROSITE" id="PS50837">
    <property type="entry name" value="NACHT"/>
    <property type="match status" value="1"/>
</dbReference>
<feature type="domain" description="Tyrosine specific protein phosphatases" evidence="4">
    <location>
        <begin position="1367"/>
        <end position="1440"/>
    </location>
</feature>
<dbReference type="GO" id="GO:0004725">
    <property type="term" value="F:protein tyrosine phosphatase activity"/>
    <property type="evidence" value="ECO:0007669"/>
    <property type="project" value="InterPro"/>
</dbReference>
<dbReference type="PROSITE" id="PS50056">
    <property type="entry name" value="TYR_PHOSPHATASE_2"/>
    <property type="match status" value="1"/>
</dbReference>
<dbReference type="PROSITE" id="PS50055">
    <property type="entry name" value="TYR_PHOSPHATASE_PTP"/>
    <property type="match status" value="1"/>
</dbReference>
<dbReference type="PANTHER" id="PTHR12697:SF5">
    <property type="entry name" value="DEOXYHYPUSINE HYDROXYLASE"/>
    <property type="match status" value="1"/>
</dbReference>
<dbReference type="Gene3D" id="3.40.50.300">
    <property type="entry name" value="P-loop containing nucleotide triphosphate hydrolases"/>
    <property type="match status" value="1"/>
</dbReference>
<dbReference type="SUPFAM" id="SSF52540">
    <property type="entry name" value="P-loop containing nucleoside triphosphate hydrolases"/>
    <property type="match status" value="1"/>
</dbReference>
<dbReference type="SUPFAM" id="SSF52799">
    <property type="entry name" value="(Phosphotyrosine protein) phosphatases II"/>
    <property type="match status" value="1"/>
</dbReference>
<evidence type="ECO:0000256" key="1">
    <source>
        <dbReference type="ARBA" id="ARBA00045876"/>
    </source>
</evidence>
<dbReference type="SMART" id="SM00567">
    <property type="entry name" value="EZ_HEAT"/>
    <property type="match status" value="7"/>
</dbReference>
<evidence type="ECO:0000259" key="4">
    <source>
        <dbReference type="PROSITE" id="PS50056"/>
    </source>
</evidence>
<dbReference type="Pfam" id="PF05729">
    <property type="entry name" value="NACHT"/>
    <property type="match status" value="1"/>
</dbReference>
<dbReference type="SMART" id="SM00404">
    <property type="entry name" value="PTPc_motif"/>
    <property type="match status" value="1"/>
</dbReference>
<evidence type="ECO:0000313" key="7">
    <source>
        <dbReference type="Proteomes" id="UP000663891"/>
    </source>
</evidence>
<dbReference type="SUPFAM" id="SSF48371">
    <property type="entry name" value="ARM repeat"/>
    <property type="match status" value="2"/>
</dbReference>
<comment type="caution">
    <text evidence="6">The sequence shown here is derived from an EMBL/GenBank/DDBJ whole genome shotgun (WGS) entry which is preliminary data.</text>
</comment>
<dbReference type="Proteomes" id="UP000663891">
    <property type="component" value="Unassembled WGS sequence"/>
</dbReference>
<feature type="repeat" description="HEAT" evidence="2">
    <location>
        <begin position="920"/>
        <end position="958"/>
    </location>
</feature>
<dbReference type="InterPro" id="IPR000242">
    <property type="entry name" value="PTP_cat"/>
</dbReference>